<evidence type="ECO:0000313" key="3">
    <source>
        <dbReference type="EMBL" id="MCM2373149.1"/>
    </source>
</evidence>
<dbReference type="Proteomes" id="UP001202961">
    <property type="component" value="Unassembled WGS sequence"/>
</dbReference>
<evidence type="ECO:0000256" key="2">
    <source>
        <dbReference type="SAM" id="SignalP"/>
    </source>
</evidence>
<organism evidence="3 4">
    <name type="scientific">Aporhodopirellula aestuarii</name>
    <dbReference type="NCBI Taxonomy" id="2950107"/>
    <lineage>
        <taxon>Bacteria</taxon>
        <taxon>Pseudomonadati</taxon>
        <taxon>Planctomycetota</taxon>
        <taxon>Planctomycetia</taxon>
        <taxon>Pirellulales</taxon>
        <taxon>Pirellulaceae</taxon>
        <taxon>Aporhodopirellula</taxon>
    </lineage>
</organism>
<comment type="caution">
    <text evidence="3">The sequence shown here is derived from an EMBL/GenBank/DDBJ whole genome shotgun (WGS) entry which is preliminary data.</text>
</comment>
<keyword evidence="1" id="KW-0802">TPR repeat</keyword>
<dbReference type="SUPFAM" id="SSF48452">
    <property type="entry name" value="TPR-like"/>
    <property type="match status" value="2"/>
</dbReference>
<feature type="signal peptide" evidence="2">
    <location>
        <begin position="1"/>
        <end position="26"/>
    </location>
</feature>
<keyword evidence="4" id="KW-1185">Reference proteome</keyword>
<keyword evidence="2" id="KW-0732">Signal</keyword>
<dbReference type="EMBL" id="JAMQBK010000060">
    <property type="protein sequence ID" value="MCM2373149.1"/>
    <property type="molecule type" value="Genomic_DNA"/>
</dbReference>
<protein>
    <recommendedName>
        <fullName evidence="5">Tetratricopeptide repeat protein</fullName>
    </recommendedName>
</protein>
<feature type="repeat" description="TPR" evidence="1">
    <location>
        <begin position="191"/>
        <end position="224"/>
    </location>
</feature>
<reference evidence="3 4" key="1">
    <citation type="journal article" date="2022" name="Syst. Appl. Microbiol.">
        <title>Rhodopirellula aestuarii sp. nov., a novel member of the genus Rhodopirellula isolated from brackish sediments collected in the Tagus River estuary, Portugal.</title>
        <authorList>
            <person name="Vitorino I.R."/>
            <person name="Klimek D."/>
            <person name="Calusinska M."/>
            <person name="Lobo-da-Cunha A."/>
            <person name="Vasconcelos V."/>
            <person name="Lage O.M."/>
        </authorList>
    </citation>
    <scope>NUCLEOTIDE SEQUENCE [LARGE SCALE GENOMIC DNA]</scope>
    <source>
        <strain evidence="3 4">ICT_H3.1</strain>
    </source>
</reference>
<dbReference type="InterPro" id="IPR019734">
    <property type="entry name" value="TPR_rpt"/>
</dbReference>
<dbReference type="Gene3D" id="1.25.40.10">
    <property type="entry name" value="Tetratricopeptide repeat domain"/>
    <property type="match status" value="2"/>
</dbReference>
<proteinExistence type="predicted"/>
<dbReference type="RefSeq" id="WP_250930778.1">
    <property type="nucleotide sequence ID" value="NZ_JAMQBK010000060.1"/>
</dbReference>
<name>A0ABT0U8X8_9BACT</name>
<accession>A0ABT0U8X8</accession>
<evidence type="ECO:0000313" key="4">
    <source>
        <dbReference type="Proteomes" id="UP001202961"/>
    </source>
</evidence>
<dbReference type="InterPro" id="IPR011990">
    <property type="entry name" value="TPR-like_helical_dom_sf"/>
</dbReference>
<gene>
    <name evidence="3" type="ORF">NB063_21270</name>
</gene>
<dbReference type="PROSITE" id="PS50005">
    <property type="entry name" value="TPR"/>
    <property type="match status" value="1"/>
</dbReference>
<evidence type="ECO:0008006" key="5">
    <source>
        <dbReference type="Google" id="ProtNLM"/>
    </source>
</evidence>
<evidence type="ECO:0000256" key="1">
    <source>
        <dbReference type="PROSITE-ProRule" id="PRU00339"/>
    </source>
</evidence>
<sequence>MIRFSTRSLIASTLLATLVLSGVVHAQTDRLYPTDGEAVIGKVKTISKNEIVITAGGKDQSFPSSDVRRLLFQGDPPELTRARELVMDGQYDQAFDELKQIDIAKLPRDFMKADAQFYLVLSQGELALSGQGDLNKSTADAVEFARSNSDSWHFYPAMRLLGDLAKALGNYEKAAQFYGYLRNAPSRSLQIESVYQTGMVKMEQGDLDDAKSDLAKVAGLKPNSAEEKRLQTLAKAAIAVIAAKQGEGGEAIKMVNELIANLNPTDTQTAATIYNAQGASYAALGDDEGALLAYLHTQLMYSMHASEHAEALKKLADLWNKVGKPDRAAQARGELQQRYPGLSG</sequence>
<feature type="chain" id="PRO_5046191321" description="Tetratricopeptide repeat protein" evidence="2">
    <location>
        <begin position="27"/>
        <end position="344"/>
    </location>
</feature>